<dbReference type="PROSITE" id="PS50297">
    <property type="entry name" value="ANK_REP_REGION"/>
    <property type="match status" value="2"/>
</dbReference>
<evidence type="ECO:0000256" key="2">
    <source>
        <dbReference type="ARBA" id="ARBA00023043"/>
    </source>
</evidence>
<comment type="caution">
    <text evidence="4">The sequence shown here is derived from an EMBL/GenBank/DDBJ whole genome shotgun (WGS) entry which is preliminary data.</text>
</comment>
<evidence type="ECO:0000313" key="5">
    <source>
        <dbReference type="Proteomes" id="UP001283341"/>
    </source>
</evidence>
<feature type="repeat" description="ANK" evidence="3">
    <location>
        <begin position="37"/>
        <end position="66"/>
    </location>
</feature>
<gene>
    <name evidence="4" type="ORF">B0H66DRAFT_299254</name>
</gene>
<evidence type="ECO:0000256" key="1">
    <source>
        <dbReference type="ARBA" id="ARBA00022737"/>
    </source>
</evidence>
<proteinExistence type="predicted"/>
<dbReference type="Pfam" id="PF12796">
    <property type="entry name" value="Ank_2"/>
    <property type="match status" value="2"/>
</dbReference>
<dbReference type="Gene3D" id="1.25.40.20">
    <property type="entry name" value="Ankyrin repeat-containing domain"/>
    <property type="match status" value="2"/>
</dbReference>
<keyword evidence="1" id="KW-0677">Repeat</keyword>
<keyword evidence="2 3" id="KW-0040">ANK repeat</keyword>
<evidence type="ECO:0000313" key="4">
    <source>
        <dbReference type="EMBL" id="KAK3316601.1"/>
    </source>
</evidence>
<organism evidence="4 5">
    <name type="scientific">Apodospora peruviana</name>
    <dbReference type="NCBI Taxonomy" id="516989"/>
    <lineage>
        <taxon>Eukaryota</taxon>
        <taxon>Fungi</taxon>
        <taxon>Dikarya</taxon>
        <taxon>Ascomycota</taxon>
        <taxon>Pezizomycotina</taxon>
        <taxon>Sordariomycetes</taxon>
        <taxon>Sordariomycetidae</taxon>
        <taxon>Sordariales</taxon>
        <taxon>Lasiosphaeriaceae</taxon>
        <taxon>Apodospora</taxon>
    </lineage>
</organism>
<name>A0AAE0I196_9PEZI</name>
<feature type="repeat" description="ANK" evidence="3">
    <location>
        <begin position="2"/>
        <end position="27"/>
    </location>
</feature>
<evidence type="ECO:0000256" key="3">
    <source>
        <dbReference type="PROSITE-ProRule" id="PRU00023"/>
    </source>
</evidence>
<dbReference type="EMBL" id="JAUEDM010000005">
    <property type="protein sequence ID" value="KAK3316601.1"/>
    <property type="molecule type" value="Genomic_DNA"/>
</dbReference>
<reference evidence="4" key="2">
    <citation type="submission" date="2023-06" db="EMBL/GenBank/DDBJ databases">
        <authorList>
            <consortium name="Lawrence Berkeley National Laboratory"/>
            <person name="Haridas S."/>
            <person name="Hensen N."/>
            <person name="Bonometti L."/>
            <person name="Westerberg I."/>
            <person name="Brannstrom I.O."/>
            <person name="Guillou S."/>
            <person name="Cros-Aarteil S."/>
            <person name="Calhoun S."/>
            <person name="Kuo A."/>
            <person name="Mondo S."/>
            <person name="Pangilinan J."/>
            <person name="Riley R."/>
            <person name="Labutti K."/>
            <person name="Andreopoulos B."/>
            <person name="Lipzen A."/>
            <person name="Chen C."/>
            <person name="Yanf M."/>
            <person name="Daum C."/>
            <person name="Ng V."/>
            <person name="Clum A."/>
            <person name="Steindorff A."/>
            <person name="Ohm R."/>
            <person name="Martin F."/>
            <person name="Silar P."/>
            <person name="Natvig D."/>
            <person name="Lalanne C."/>
            <person name="Gautier V."/>
            <person name="Ament-Velasquez S.L."/>
            <person name="Kruys A."/>
            <person name="Hutchinson M.I."/>
            <person name="Powell A.J."/>
            <person name="Barry K."/>
            <person name="Miller A.N."/>
            <person name="Grigoriev I.V."/>
            <person name="Debuchy R."/>
            <person name="Gladieux P."/>
            <person name="Thoren M.H."/>
            <person name="Johannesson H."/>
        </authorList>
    </citation>
    <scope>NUCLEOTIDE SEQUENCE</scope>
    <source>
        <strain evidence="4">CBS 118394</strain>
    </source>
</reference>
<reference evidence="4" key="1">
    <citation type="journal article" date="2023" name="Mol. Phylogenet. Evol.">
        <title>Genome-scale phylogeny and comparative genomics of the fungal order Sordariales.</title>
        <authorList>
            <person name="Hensen N."/>
            <person name="Bonometti L."/>
            <person name="Westerberg I."/>
            <person name="Brannstrom I.O."/>
            <person name="Guillou S."/>
            <person name="Cros-Aarteil S."/>
            <person name="Calhoun S."/>
            <person name="Haridas S."/>
            <person name="Kuo A."/>
            <person name="Mondo S."/>
            <person name="Pangilinan J."/>
            <person name="Riley R."/>
            <person name="LaButti K."/>
            <person name="Andreopoulos B."/>
            <person name="Lipzen A."/>
            <person name="Chen C."/>
            <person name="Yan M."/>
            <person name="Daum C."/>
            <person name="Ng V."/>
            <person name="Clum A."/>
            <person name="Steindorff A."/>
            <person name="Ohm R.A."/>
            <person name="Martin F."/>
            <person name="Silar P."/>
            <person name="Natvig D.O."/>
            <person name="Lalanne C."/>
            <person name="Gautier V."/>
            <person name="Ament-Velasquez S.L."/>
            <person name="Kruys A."/>
            <person name="Hutchinson M.I."/>
            <person name="Powell A.J."/>
            <person name="Barry K."/>
            <person name="Miller A.N."/>
            <person name="Grigoriev I.V."/>
            <person name="Debuchy R."/>
            <person name="Gladieux P."/>
            <person name="Hiltunen Thoren M."/>
            <person name="Johannesson H."/>
        </authorList>
    </citation>
    <scope>NUCLEOTIDE SEQUENCE</scope>
    <source>
        <strain evidence="4">CBS 118394</strain>
    </source>
</reference>
<dbReference type="SMART" id="SM00248">
    <property type="entry name" value="ANK"/>
    <property type="match status" value="4"/>
</dbReference>
<dbReference type="InterPro" id="IPR002110">
    <property type="entry name" value="Ankyrin_rpt"/>
</dbReference>
<dbReference type="SUPFAM" id="SSF48403">
    <property type="entry name" value="Ankyrin repeat"/>
    <property type="match status" value="1"/>
</dbReference>
<dbReference type="AlphaFoldDB" id="A0AAE0I196"/>
<dbReference type="Proteomes" id="UP001283341">
    <property type="component" value="Unassembled WGS sequence"/>
</dbReference>
<protein>
    <submittedName>
        <fullName evidence="4">Ankyrin repeat-containing domain protein</fullName>
    </submittedName>
</protein>
<dbReference type="PANTHER" id="PTHR24171">
    <property type="entry name" value="ANKYRIN REPEAT DOMAIN-CONTAINING PROTEIN 39-RELATED"/>
    <property type="match status" value="1"/>
</dbReference>
<feature type="repeat" description="ANK" evidence="3">
    <location>
        <begin position="266"/>
        <end position="298"/>
    </location>
</feature>
<dbReference type="InterPro" id="IPR036770">
    <property type="entry name" value="Ankyrin_rpt-contain_sf"/>
</dbReference>
<sequence>MFSPSPLHYAVTAGHQSFVSLLLSYGACVGRDTWKGTPLGYALEQGQDEIARMLLDAGATVTEKRDREALDGTNSQRCRSASGLHSVSRILDLDPLGNIEAKACFFALRIFESVAPLVQSRYTQHPNSSPTTELITILLQGLDTGSIGELSLKKPIQDLPDHHFLHVFWLLSIVQPEPLAELLTTVPSIRARADRLMPNHVDSADTQLLVCLSRAGYLLPVPDTSWVDARPWTPLHEACESGSAKRVEHVLRQDDGSVDVNAKGLRDRTPLHIAAQSGRIETVKLLIEHGASLNAKTSFGSTAEDLAAKRGCRQVKGLLCKNTRI</sequence>
<keyword evidence="5" id="KW-1185">Reference proteome</keyword>
<dbReference type="PRINTS" id="PR01415">
    <property type="entry name" value="ANKYRIN"/>
</dbReference>
<accession>A0AAE0I196</accession>
<dbReference type="PROSITE" id="PS50088">
    <property type="entry name" value="ANK_REPEAT"/>
    <property type="match status" value="3"/>
</dbReference>